<dbReference type="SUPFAM" id="SSF90123">
    <property type="entry name" value="ABC transporter transmembrane region"/>
    <property type="match status" value="1"/>
</dbReference>
<feature type="compositionally biased region" description="Polar residues" evidence="7">
    <location>
        <begin position="954"/>
        <end position="967"/>
    </location>
</feature>
<evidence type="ECO:0000256" key="2">
    <source>
        <dbReference type="ARBA" id="ARBA00022692"/>
    </source>
</evidence>
<dbReference type="Pfam" id="PF00005">
    <property type="entry name" value="ABC_tran"/>
    <property type="match status" value="1"/>
</dbReference>
<dbReference type="InterPro" id="IPR036640">
    <property type="entry name" value="ABC1_TM_sf"/>
</dbReference>
<proteinExistence type="predicted"/>
<dbReference type="InterPro" id="IPR027417">
    <property type="entry name" value="P-loop_NTPase"/>
</dbReference>
<name>A0ABR1XJ00_9PEZI</name>
<evidence type="ECO:0000256" key="4">
    <source>
        <dbReference type="ARBA" id="ARBA00022840"/>
    </source>
</evidence>
<feature type="transmembrane region" description="Helical" evidence="8">
    <location>
        <begin position="146"/>
        <end position="167"/>
    </location>
</feature>
<dbReference type="PROSITE" id="PS50893">
    <property type="entry name" value="ABC_TRANSPORTER_2"/>
    <property type="match status" value="1"/>
</dbReference>
<feature type="compositionally biased region" description="Low complexity" evidence="7">
    <location>
        <begin position="857"/>
        <end position="870"/>
    </location>
</feature>
<feature type="transmembrane region" description="Helical" evidence="8">
    <location>
        <begin position="20"/>
        <end position="39"/>
    </location>
</feature>
<feature type="transmembrane region" description="Helical" evidence="8">
    <location>
        <begin position="416"/>
        <end position="435"/>
    </location>
</feature>
<dbReference type="CDD" id="cd18583">
    <property type="entry name" value="ABC_6TM_HMT1"/>
    <property type="match status" value="1"/>
</dbReference>
<dbReference type="Proteomes" id="UP001456524">
    <property type="component" value="Unassembled WGS sequence"/>
</dbReference>
<organism evidence="11 12">
    <name type="scientific">Phyllosticta citrichinensis</name>
    <dbReference type="NCBI Taxonomy" id="1130410"/>
    <lineage>
        <taxon>Eukaryota</taxon>
        <taxon>Fungi</taxon>
        <taxon>Dikarya</taxon>
        <taxon>Ascomycota</taxon>
        <taxon>Pezizomycotina</taxon>
        <taxon>Dothideomycetes</taxon>
        <taxon>Dothideomycetes incertae sedis</taxon>
        <taxon>Botryosphaeriales</taxon>
        <taxon>Phyllostictaceae</taxon>
        <taxon>Phyllosticta</taxon>
    </lineage>
</organism>
<evidence type="ECO:0000256" key="1">
    <source>
        <dbReference type="ARBA" id="ARBA00004141"/>
    </source>
</evidence>
<feature type="transmembrane region" description="Helical" evidence="8">
    <location>
        <begin position="113"/>
        <end position="134"/>
    </location>
</feature>
<feature type="region of interest" description="Disordered" evidence="7">
    <location>
        <begin position="855"/>
        <end position="1073"/>
    </location>
</feature>
<feature type="transmembrane region" description="Helical" evidence="8">
    <location>
        <begin position="496"/>
        <end position="522"/>
    </location>
</feature>
<dbReference type="Gene3D" id="1.20.1560.10">
    <property type="entry name" value="ABC transporter type 1, transmembrane domain"/>
    <property type="match status" value="1"/>
</dbReference>
<evidence type="ECO:0000256" key="6">
    <source>
        <dbReference type="ARBA" id="ARBA00023136"/>
    </source>
</evidence>
<reference evidence="11 12" key="1">
    <citation type="journal article" date="2022" name="G3 (Bethesda)">
        <title>Enemy or ally: a genomic approach to elucidate the lifestyle of Phyllosticta citrichinaensis.</title>
        <authorList>
            <person name="Buijs V.A."/>
            <person name="Groenewald J.Z."/>
            <person name="Haridas S."/>
            <person name="LaButti K.M."/>
            <person name="Lipzen A."/>
            <person name="Martin F.M."/>
            <person name="Barry K."/>
            <person name="Grigoriev I.V."/>
            <person name="Crous P.W."/>
            <person name="Seidl M.F."/>
        </authorList>
    </citation>
    <scope>NUCLEOTIDE SEQUENCE [LARGE SCALE GENOMIC DNA]</scope>
    <source>
        <strain evidence="11 12">CBS 129764</strain>
    </source>
</reference>
<dbReference type="PANTHER" id="PTHR24221">
    <property type="entry name" value="ATP-BINDING CASSETTE SUB-FAMILY B"/>
    <property type="match status" value="1"/>
</dbReference>
<dbReference type="InterPro" id="IPR017871">
    <property type="entry name" value="ABC_transporter-like_CS"/>
</dbReference>
<dbReference type="SUPFAM" id="SSF52540">
    <property type="entry name" value="P-loop containing nucleoside triphosphate hydrolases"/>
    <property type="match status" value="1"/>
</dbReference>
<feature type="compositionally biased region" description="Low complexity" evidence="7">
    <location>
        <begin position="909"/>
        <end position="918"/>
    </location>
</feature>
<evidence type="ECO:0000256" key="3">
    <source>
        <dbReference type="ARBA" id="ARBA00022741"/>
    </source>
</evidence>
<dbReference type="PROSITE" id="PS00211">
    <property type="entry name" value="ABC_TRANSPORTER_1"/>
    <property type="match status" value="1"/>
</dbReference>
<keyword evidence="4" id="KW-0067">ATP-binding</keyword>
<feature type="transmembrane region" description="Helical" evidence="8">
    <location>
        <begin position="390"/>
        <end position="410"/>
    </location>
</feature>
<evidence type="ECO:0000256" key="5">
    <source>
        <dbReference type="ARBA" id="ARBA00022989"/>
    </source>
</evidence>
<evidence type="ECO:0000313" key="11">
    <source>
        <dbReference type="EMBL" id="KAK8157103.1"/>
    </source>
</evidence>
<keyword evidence="5 8" id="KW-1133">Transmembrane helix</keyword>
<evidence type="ECO:0008006" key="13">
    <source>
        <dbReference type="Google" id="ProtNLM"/>
    </source>
</evidence>
<comment type="subcellular location">
    <subcellularLocation>
        <location evidence="1">Membrane</location>
        <topology evidence="1">Multi-pass membrane protein</topology>
    </subcellularLocation>
</comment>
<keyword evidence="6 8" id="KW-0472">Membrane</keyword>
<dbReference type="PANTHER" id="PTHR24221:SF503">
    <property type="entry name" value="MITOCHONDRIAL POTASSIUM CHANNEL ATP-BINDING SUBUNIT"/>
    <property type="match status" value="1"/>
</dbReference>
<feature type="compositionally biased region" description="Basic and acidic residues" evidence="7">
    <location>
        <begin position="1048"/>
        <end position="1073"/>
    </location>
</feature>
<feature type="transmembrane region" description="Helical" evidence="8">
    <location>
        <begin position="88"/>
        <end position="106"/>
    </location>
</feature>
<dbReference type="InterPro" id="IPR011527">
    <property type="entry name" value="ABC1_TM_dom"/>
</dbReference>
<dbReference type="PROSITE" id="PS50929">
    <property type="entry name" value="ABC_TM1F"/>
    <property type="match status" value="1"/>
</dbReference>
<evidence type="ECO:0000256" key="8">
    <source>
        <dbReference type="SAM" id="Phobius"/>
    </source>
</evidence>
<keyword evidence="12" id="KW-1185">Reference proteome</keyword>
<accession>A0ABR1XJ00</accession>
<feature type="domain" description="ABC transmembrane type-1" evidence="10">
    <location>
        <begin position="275"/>
        <end position="560"/>
    </location>
</feature>
<feature type="domain" description="ABC transporter" evidence="9">
    <location>
        <begin position="594"/>
        <end position="828"/>
    </location>
</feature>
<feature type="region of interest" description="Disordered" evidence="7">
    <location>
        <begin position="199"/>
        <end position="231"/>
    </location>
</feature>
<feature type="compositionally biased region" description="Low complexity" evidence="7">
    <location>
        <begin position="883"/>
        <end position="895"/>
    </location>
</feature>
<feature type="transmembrane region" description="Helical" evidence="8">
    <location>
        <begin position="51"/>
        <end position="73"/>
    </location>
</feature>
<dbReference type="InterPro" id="IPR039421">
    <property type="entry name" value="Type_1_exporter"/>
</dbReference>
<dbReference type="Pfam" id="PF00664">
    <property type="entry name" value="ABC_membrane"/>
    <property type="match status" value="1"/>
</dbReference>
<dbReference type="InterPro" id="IPR003439">
    <property type="entry name" value="ABC_transporter-like_ATP-bd"/>
</dbReference>
<evidence type="ECO:0000259" key="10">
    <source>
        <dbReference type="PROSITE" id="PS50929"/>
    </source>
</evidence>
<evidence type="ECO:0000256" key="7">
    <source>
        <dbReference type="SAM" id="MobiDB-lite"/>
    </source>
</evidence>
<dbReference type="SMART" id="SM00382">
    <property type="entry name" value="AAA"/>
    <property type="match status" value="1"/>
</dbReference>
<comment type="caution">
    <text evidence="11">The sequence shown here is derived from an EMBL/GenBank/DDBJ whole genome shotgun (WGS) entry which is preliminary data.</text>
</comment>
<feature type="transmembrane region" description="Helical" evidence="8">
    <location>
        <begin position="272"/>
        <end position="291"/>
    </location>
</feature>
<dbReference type="InterPro" id="IPR003593">
    <property type="entry name" value="AAA+_ATPase"/>
</dbReference>
<evidence type="ECO:0000313" key="12">
    <source>
        <dbReference type="Proteomes" id="UP001456524"/>
    </source>
</evidence>
<sequence length="1073" mass="119129">MESLSNEAQALGIIRQLYPFLLVICFVGLVIFDFALRLPPKEGAVQPKWRFIVQSLVVLTIFTYVGEAAAYIIRSLVQHGWWAGQTKVIFVLSSILVWGVISLILVDSTSPRWLPYTGTWATALALEITIFVLSATAETEKSTFHVIEKAVAILRISMVFALSILGIKIEWTCKREFSSPDEENQPLLGADANGTVETQRDCKNYGTTETTEETESEERGDSYMDEQEEQKKKTQEKLRQRVLEQGGWWGYTKQFFIFLPLIWPARNRKMQFYLFIITLCILAERVFNLLIPRQIGIITNKLTEDRGTHHVPWKEISIWIGLRILKSRAGVDGVMVLVQCLLTQFAYSRLTVAAFRHVMGLSMDFHNDKSSGELLKSVEQGHSLTSLVEYLFVDTAPLLIDLVVVFLYLANLFDGYLAFTVVVVAVTYIWTAIKLTTLNRTGRRRWVDKYVKENKILYESVSNWQTVAYFNRARHEESRLTVAIDEHIDAYVRYIFFYNIVFAVEGLIMLLGLLVVSFLAAYRISEGTATVGSFVMLMSYWATLSSPLSRLASCYNKLSSDLIDAERMLELFQTKSSVPESPDAPDLHVSKARVEFEKVSYAFDERKPAIKEISFAAEPGQTIALVGETGSGKSTTLKLLMRFYDVSSGSIKIDGQDIRHVRLDSLRESMGVVPQDPSMFNLSIMENIRYARLDATDEEIYDACRAAAVHDKIMTFPDKYRAKVGERGVKLSGGELQRIAIARVLLKSPQIVLLDEATSAVDSETEVQIQEAFQKLSRGRTTFVVAHRLSTVMDADLILVMNEGTIIERGTHQELLAHGGKYLMLWTKQTSSRRHADSECTTVEASDDELLLKAPESSNGNEENNDNLLDQVDGAGDSKPNHSAHSAASSSDESATCCARRKGKTRKGSNASSHSGSSTAPVGRQRAPNAPLKTITPKPTWGTQSGVTKAKSPEPQTAPANKASTKNKSSEHGQKLPVTGSLMPASDEGQRYLTLTGGGASEPSSKMDASSSSSQLSHHGSDETGATTFVSAAEYAAAEPTTSTTDAATREDDAQASRQDQKQQQPDRSRDKS</sequence>
<dbReference type="Gene3D" id="3.40.50.300">
    <property type="entry name" value="P-loop containing nucleotide triphosphate hydrolases"/>
    <property type="match status" value="1"/>
</dbReference>
<protein>
    <recommendedName>
        <fullName evidence="13">Heavy metal tolerance protein</fullName>
    </recommendedName>
</protein>
<gene>
    <name evidence="11" type="ORF">IWX90DRAFT_314943</name>
</gene>
<keyword evidence="2 8" id="KW-0812">Transmembrane</keyword>
<keyword evidence="3" id="KW-0547">Nucleotide-binding</keyword>
<feature type="transmembrane region" description="Helical" evidence="8">
    <location>
        <begin position="248"/>
        <end position="266"/>
    </location>
</feature>
<evidence type="ECO:0000259" key="9">
    <source>
        <dbReference type="PROSITE" id="PS50893"/>
    </source>
</evidence>
<dbReference type="EMBL" id="JBBWUH010000009">
    <property type="protein sequence ID" value="KAK8157103.1"/>
    <property type="molecule type" value="Genomic_DNA"/>
</dbReference>
<feature type="compositionally biased region" description="Low complexity" evidence="7">
    <location>
        <begin position="1001"/>
        <end position="1018"/>
    </location>
</feature>